<proteinExistence type="predicted"/>
<protein>
    <submittedName>
        <fullName evidence="1">Uncharacterized protein</fullName>
    </submittedName>
</protein>
<gene>
    <name evidence="1" type="ORF">LTRI10_LOCUS34053</name>
</gene>
<keyword evidence="2" id="KW-1185">Reference proteome</keyword>
<accession>A0AAV2F674</accession>
<organism evidence="1 2">
    <name type="scientific">Linum trigynum</name>
    <dbReference type="NCBI Taxonomy" id="586398"/>
    <lineage>
        <taxon>Eukaryota</taxon>
        <taxon>Viridiplantae</taxon>
        <taxon>Streptophyta</taxon>
        <taxon>Embryophyta</taxon>
        <taxon>Tracheophyta</taxon>
        <taxon>Spermatophyta</taxon>
        <taxon>Magnoliopsida</taxon>
        <taxon>eudicotyledons</taxon>
        <taxon>Gunneridae</taxon>
        <taxon>Pentapetalae</taxon>
        <taxon>rosids</taxon>
        <taxon>fabids</taxon>
        <taxon>Malpighiales</taxon>
        <taxon>Linaceae</taxon>
        <taxon>Linum</taxon>
    </lineage>
</organism>
<evidence type="ECO:0000313" key="1">
    <source>
        <dbReference type="EMBL" id="CAL1393478.1"/>
    </source>
</evidence>
<reference evidence="1 2" key="1">
    <citation type="submission" date="2024-04" db="EMBL/GenBank/DDBJ databases">
        <authorList>
            <person name="Fracassetti M."/>
        </authorList>
    </citation>
    <scope>NUCLEOTIDE SEQUENCE [LARGE SCALE GENOMIC DNA]</scope>
</reference>
<dbReference type="EMBL" id="OZ034819">
    <property type="protein sequence ID" value="CAL1393478.1"/>
    <property type="molecule type" value="Genomic_DNA"/>
</dbReference>
<evidence type="ECO:0000313" key="2">
    <source>
        <dbReference type="Proteomes" id="UP001497516"/>
    </source>
</evidence>
<sequence length="150" mass="16021">MVDVHGSTTFFCSGPPTPLLFILSQQFSISSLFSSTTELRNLVGIQFALHSKQLRIVPTVGFQRQRRAPLPAAVIGGIRIIIRGKSILEISTVGDDLGHGFPHGGTDVVDRLADGLDLLHVLVRYAKGNELVGAAFDLSDGGGVLVRSET</sequence>
<dbReference type="AlphaFoldDB" id="A0AAV2F674"/>
<dbReference type="Proteomes" id="UP001497516">
    <property type="component" value="Chromosome 6"/>
</dbReference>
<name>A0AAV2F674_9ROSI</name>